<feature type="transmembrane region" description="Helical" evidence="1">
    <location>
        <begin position="43"/>
        <end position="63"/>
    </location>
</feature>
<dbReference type="AlphaFoldDB" id="A0AAU9NTI0"/>
<feature type="transmembrane region" description="Helical" evidence="1">
    <location>
        <begin position="83"/>
        <end position="104"/>
    </location>
</feature>
<evidence type="ECO:0000313" key="2">
    <source>
        <dbReference type="EMBL" id="CAH1440925.1"/>
    </source>
</evidence>
<organism evidence="2 3">
    <name type="scientific">Lactuca virosa</name>
    <dbReference type="NCBI Taxonomy" id="75947"/>
    <lineage>
        <taxon>Eukaryota</taxon>
        <taxon>Viridiplantae</taxon>
        <taxon>Streptophyta</taxon>
        <taxon>Embryophyta</taxon>
        <taxon>Tracheophyta</taxon>
        <taxon>Spermatophyta</taxon>
        <taxon>Magnoliopsida</taxon>
        <taxon>eudicotyledons</taxon>
        <taxon>Gunneridae</taxon>
        <taxon>Pentapetalae</taxon>
        <taxon>asterids</taxon>
        <taxon>campanulids</taxon>
        <taxon>Asterales</taxon>
        <taxon>Asteraceae</taxon>
        <taxon>Cichorioideae</taxon>
        <taxon>Cichorieae</taxon>
        <taxon>Lactucinae</taxon>
        <taxon>Lactuca</taxon>
    </lineage>
</organism>
<dbReference type="Proteomes" id="UP001157418">
    <property type="component" value="Unassembled WGS sequence"/>
</dbReference>
<evidence type="ECO:0000313" key="3">
    <source>
        <dbReference type="Proteomes" id="UP001157418"/>
    </source>
</evidence>
<protein>
    <submittedName>
        <fullName evidence="2">Uncharacterized protein</fullName>
    </submittedName>
</protein>
<proteinExistence type="predicted"/>
<feature type="transmembrane region" description="Helical" evidence="1">
    <location>
        <begin position="12"/>
        <end position="31"/>
    </location>
</feature>
<name>A0AAU9NTI0_9ASTR</name>
<gene>
    <name evidence="2" type="ORF">LVIROSA_LOCUS27028</name>
</gene>
<keyword evidence="1" id="KW-1133">Transmembrane helix</keyword>
<sequence length="105" mass="11291">MTAGGPSPVVPSLILGILSLVICSSTVENLGETISSLTIGKEAMVLLPIILLLLIHLIPRFLPTRYNSYSYQSSSNSHFDSEGLGLGYGFLLLVLLFIILCHVFA</sequence>
<reference evidence="2 3" key="1">
    <citation type="submission" date="2022-01" db="EMBL/GenBank/DDBJ databases">
        <authorList>
            <person name="Xiong W."/>
            <person name="Schranz E."/>
        </authorList>
    </citation>
    <scope>NUCLEOTIDE SEQUENCE [LARGE SCALE GENOMIC DNA]</scope>
</reference>
<evidence type="ECO:0000256" key="1">
    <source>
        <dbReference type="SAM" id="Phobius"/>
    </source>
</evidence>
<accession>A0AAU9NTI0</accession>
<comment type="caution">
    <text evidence="2">The sequence shown here is derived from an EMBL/GenBank/DDBJ whole genome shotgun (WGS) entry which is preliminary data.</text>
</comment>
<keyword evidence="3" id="KW-1185">Reference proteome</keyword>
<keyword evidence="1" id="KW-0472">Membrane</keyword>
<dbReference type="EMBL" id="CAKMRJ010005412">
    <property type="protein sequence ID" value="CAH1440925.1"/>
    <property type="molecule type" value="Genomic_DNA"/>
</dbReference>
<keyword evidence="1" id="KW-0812">Transmembrane</keyword>